<proteinExistence type="predicted"/>
<gene>
    <name evidence="1" type="ORF">C9I49_13270</name>
</gene>
<evidence type="ECO:0000313" key="2">
    <source>
        <dbReference type="Proteomes" id="UP000245056"/>
    </source>
</evidence>
<dbReference type="Proteomes" id="UP000245056">
    <property type="component" value="Unassembled WGS sequence"/>
</dbReference>
<comment type="caution">
    <text evidence="1">The sequence shown here is derived from an EMBL/GenBank/DDBJ whole genome shotgun (WGS) entry which is preliminary data.</text>
</comment>
<evidence type="ECO:0000313" key="1">
    <source>
        <dbReference type="EMBL" id="PWE44472.1"/>
    </source>
</evidence>
<sequence length="71" mass="7255">MPSAASTEKLGPNSHREQAHSYIGFAASAAAAVNHNPCGSELARDGIGSRTDDVGADMAIASKLAPTFGLW</sequence>
<organism evidence="1 2">
    <name type="scientific">Pseudomonas prosekii</name>
    <dbReference type="NCBI Taxonomy" id="1148509"/>
    <lineage>
        <taxon>Bacteria</taxon>
        <taxon>Pseudomonadati</taxon>
        <taxon>Pseudomonadota</taxon>
        <taxon>Gammaproteobacteria</taxon>
        <taxon>Pseudomonadales</taxon>
        <taxon>Pseudomonadaceae</taxon>
        <taxon>Pseudomonas</taxon>
    </lineage>
</organism>
<accession>A0A2U2D813</accession>
<protein>
    <submittedName>
        <fullName evidence="1">Uncharacterized protein</fullName>
    </submittedName>
</protein>
<dbReference type="EMBL" id="QFAW01000015">
    <property type="protein sequence ID" value="PWE44472.1"/>
    <property type="molecule type" value="Genomic_DNA"/>
</dbReference>
<reference evidence="1 2" key="1">
    <citation type="submission" date="2018-05" db="EMBL/GenBank/DDBJ databases">
        <title>Genome sequences of two Antarctic strains of Pseudomonas prosekii: insights into adaptation to extreme conditions.</title>
        <authorList>
            <person name="Snopkova K."/>
            <person name="Dufkova K."/>
            <person name="Cejkova D."/>
            <person name="Sedlacek I."/>
            <person name="Smajs D."/>
        </authorList>
    </citation>
    <scope>NUCLEOTIDE SEQUENCE [LARGE SCALE GENOMIC DNA]</scope>
    <source>
        <strain evidence="1 2">P2673</strain>
    </source>
</reference>
<dbReference type="AlphaFoldDB" id="A0A2U2D813"/>
<name>A0A2U2D813_9PSED</name>